<feature type="compositionally biased region" description="Basic residues" evidence="1">
    <location>
        <begin position="63"/>
        <end position="77"/>
    </location>
</feature>
<protein>
    <submittedName>
        <fullName evidence="2">Uncharacterized protein</fullName>
    </submittedName>
</protein>
<dbReference type="KEGG" id="ani:ANIA_10727"/>
<sequence>MPKRLSAIINFTTTLRVVSRRPVSGSGTRAVLIYSETDESRIKWLMPGMQSKQCTNRDNQKTQKTKAQIRRSKAVAP</sequence>
<proteinExistence type="predicted"/>
<reference evidence="3" key="2">
    <citation type="journal article" date="2009" name="Fungal Genet. Biol.">
        <title>The 2008 update of the Aspergillus nidulans genome annotation: a community effort.</title>
        <authorList>
            <person name="Wortman J.R."/>
            <person name="Gilsenan J.M."/>
            <person name="Joardar V."/>
            <person name="Deegan J."/>
            <person name="Clutterbuck J."/>
            <person name="Andersen M.R."/>
            <person name="Archer D."/>
            <person name="Bencina M."/>
            <person name="Braus G."/>
            <person name="Coutinho P."/>
            <person name="von Dohren H."/>
            <person name="Doonan J."/>
            <person name="Driessen A.J."/>
            <person name="Durek P."/>
            <person name="Espeso E."/>
            <person name="Fekete E."/>
            <person name="Flipphi M."/>
            <person name="Estrada C.G."/>
            <person name="Geysens S."/>
            <person name="Goldman G."/>
            <person name="de Groot P.W."/>
            <person name="Hansen K."/>
            <person name="Harris S.D."/>
            <person name="Heinekamp T."/>
            <person name="Helmstaedt K."/>
            <person name="Henrissat B."/>
            <person name="Hofmann G."/>
            <person name="Homan T."/>
            <person name="Horio T."/>
            <person name="Horiuchi H."/>
            <person name="James S."/>
            <person name="Jones M."/>
            <person name="Karaffa L."/>
            <person name="Karanyi Z."/>
            <person name="Kato M."/>
            <person name="Keller N."/>
            <person name="Kelly D.E."/>
            <person name="Kiel J.A."/>
            <person name="Kim J.M."/>
            <person name="van der Klei I.J."/>
            <person name="Klis F.M."/>
            <person name="Kovalchuk A."/>
            <person name="Krasevec N."/>
            <person name="Kubicek C.P."/>
            <person name="Liu B."/>
            <person name="Maccabe A."/>
            <person name="Meyer V."/>
            <person name="Mirabito P."/>
            <person name="Miskei M."/>
            <person name="Mos M."/>
            <person name="Mullins J."/>
            <person name="Nelson D.R."/>
            <person name="Nielsen J."/>
            <person name="Oakley B.R."/>
            <person name="Osmani S.A."/>
            <person name="Pakula T."/>
            <person name="Paszewski A."/>
            <person name="Paulsen I."/>
            <person name="Pilsyk S."/>
            <person name="Pocsi I."/>
            <person name="Punt P.J."/>
            <person name="Ram A.F."/>
            <person name="Ren Q."/>
            <person name="Robellet X."/>
            <person name="Robson G."/>
            <person name="Seiboth B."/>
            <person name="van Solingen P."/>
            <person name="Specht T."/>
            <person name="Sun J."/>
            <person name="Taheri-Talesh N."/>
            <person name="Takeshita N."/>
            <person name="Ussery D."/>
            <person name="vanKuyk P.A."/>
            <person name="Visser H."/>
            <person name="van de Vondervoort P.J."/>
            <person name="de Vries R.P."/>
            <person name="Walton J."/>
            <person name="Xiang X."/>
            <person name="Xiong Y."/>
            <person name="Zeng A.P."/>
            <person name="Brandt B.W."/>
            <person name="Cornell M.J."/>
            <person name="van den Hondel C.A."/>
            <person name="Visser J."/>
            <person name="Oliver S.G."/>
            <person name="Turner G."/>
        </authorList>
    </citation>
    <scope>GENOME REANNOTATION</scope>
    <source>
        <strain evidence="3">FGSC A4 / ATCC 38163 / CBS 112.46 / NRRL 194 / M139</strain>
    </source>
</reference>
<keyword evidence="3" id="KW-1185">Reference proteome</keyword>
<gene>
    <name evidence="2" type="ORF">ANIA_10727</name>
</gene>
<evidence type="ECO:0000313" key="2">
    <source>
        <dbReference type="EMBL" id="CBF81265.1"/>
    </source>
</evidence>
<name>C8VFI1_EMENI</name>
<accession>C8VFI1</accession>
<evidence type="ECO:0000256" key="1">
    <source>
        <dbReference type="SAM" id="MobiDB-lite"/>
    </source>
</evidence>
<dbReference type="EMBL" id="BN001305">
    <property type="protein sequence ID" value="CBF81265.1"/>
    <property type="molecule type" value="Genomic_DNA"/>
</dbReference>
<dbReference type="AlphaFoldDB" id="C8VFI1"/>
<reference evidence="3" key="1">
    <citation type="journal article" date="2005" name="Nature">
        <title>Sequencing of Aspergillus nidulans and comparative analysis with A. fumigatus and A. oryzae.</title>
        <authorList>
            <person name="Galagan J.E."/>
            <person name="Calvo S.E."/>
            <person name="Cuomo C."/>
            <person name="Ma L.J."/>
            <person name="Wortman J.R."/>
            <person name="Batzoglou S."/>
            <person name="Lee S.I."/>
            <person name="Basturkmen M."/>
            <person name="Spevak C.C."/>
            <person name="Clutterbuck J."/>
            <person name="Kapitonov V."/>
            <person name="Jurka J."/>
            <person name="Scazzocchio C."/>
            <person name="Farman M."/>
            <person name="Butler J."/>
            <person name="Purcell S."/>
            <person name="Harris S."/>
            <person name="Braus G.H."/>
            <person name="Draht O."/>
            <person name="Busch S."/>
            <person name="D'Enfert C."/>
            <person name="Bouchier C."/>
            <person name="Goldman G.H."/>
            <person name="Bell-Pedersen D."/>
            <person name="Griffiths-Jones S."/>
            <person name="Doonan J.H."/>
            <person name="Yu J."/>
            <person name="Vienken K."/>
            <person name="Pain A."/>
            <person name="Freitag M."/>
            <person name="Selker E.U."/>
            <person name="Archer D.B."/>
            <person name="Penalva M.A."/>
            <person name="Oakley B.R."/>
            <person name="Momany M."/>
            <person name="Tanaka T."/>
            <person name="Kumagai T."/>
            <person name="Asai K."/>
            <person name="Machida M."/>
            <person name="Nierman W.C."/>
            <person name="Denning D.W."/>
            <person name="Caddick M."/>
            <person name="Hynes M."/>
            <person name="Paoletti M."/>
            <person name="Fischer R."/>
            <person name="Miller B."/>
            <person name="Dyer P."/>
            <person name="Sachs M.S."/>
            <person name="Osmani S.A."/>
            <person name="Birren B.W."/>
        </authorList>
    </citation>
    <scope>NUCLEOTIDE SEQUENCE [LARGE SCALE GENOMIC DNA]</scope>
    <source>
        <strain evidence="3">FGSC A4 / ATCC 38163 / CBS 112.46 / NRRL 194 / M139</strain>
    </source>
</reference>
<dbReference type="Proteomes" id="UP000000560">
    <property type="component" value="Chromosome V"/>
</dbReference>
<feature type="region of interest" description="Disordered" evidence="1">
    <location>
        <begin position="51"/>
        <end position="77"/>
    </location>
</feature>
<dbReference type="GeneID" id="74896567"/>
<evidence type="ECO:0000313" key="3">
    <source>
        <dbReference type="Proteomes" id="UP000000560"/>
    </source>
</evidence>
<dbReference type="HOGENOM" id="CLU_2638061_0_0_1"/>
<organism evidence="2 3">
    <name type="scientific">Emericella nidulans (strain FGSC A4 / ATCC 38163 / CBS 112.46 / NRRL 194 / M139)</name>
    <name type="common">Aspergillus nidulans</name>
    <dbReference type="NCBI Taxonomy" id="227321"/>
    <lineage>
        <taxon>Eukaryota</taxon>
        <taxon>Fungi</taxon>
        <taxon>Dikarya</taxon>
        <taxon>Ascomycota</taxon>
        <taxon>Pezizomycotina</taxon>
        <taxon>Eurotiomycetes</taxon>
        <taxon>Eurotiomycetidae</taxon>
        <taxon>Eurotiales</taxon>
        <taxon>Aspergillaceae</taxon>
        <taxon>Aspergillus</taxon>
        <taxon>Aspergillus subgen. Nidulantes</taxon>
    </lineage>
</organism>
<dbReference type="InParanoid" id="C8VFI1"/>
<dbReference type="RefSeq" id="XP_050468195.1">
    <property type="nucleotide sequence ID" value="XM_050612253.1"/>
</dbReference>